<protein>
    <submittedName>
        <fullName evidence="2">Uncharacterized protein</fullName>
    </submittedName>
</protein>
<accession>A0ABP4Y6Y0</accession>
<name>A0ABP4Y6Y0_9MICO</name>
<keyword evidence="3" id="KW-1185">Reference proteome</keyword>
<evidence type="ECO:0000313" key="3">
    <source>
        <dbReference type="Proteomes" id="UP001499938"/>
    </source>
</evidence>
<gene>
    <name evidence="2" type="ORF">GCM10009811_30460</name>
</gene>
<comment type="caution">
    <text evidence="2">The sequence shown here is derived from an EMBL/GenBank/DDBJ whole genome shotgun (WGS) entry which is preliminary data.</text>
</comment>
<dbReference type="RefSeq" id="WP_344087376.1">
    <property type="nucleotide sequence ID" value="NZ_BAAAPO010000046.1"/>
</dbReference>
<feature type="region of interest" description="Disordered" evidence="1">
    <location>
        <begin position="282"/>
        <end position="302"/>
    </location>
</feature>
<proteinExistence type="predicted"/>
<evidence type="ECO:0000256" key="1">
    <source>
        <dbReference type="SAM" id="MobiDB-lite"/>
    </source>
</evidence>
<reference evidence="3" key="1">
    <citation type="journal article" date="2019" name="Int. J. Syst. Evol. Microbiol.">
        <title>The Global Catalogue of Microorganisms (GCM) 10K type strain sequencing project: providing services to taxonomists for standard genome sequencing and annotation.</title>
        <authorList>
            <consortium name="The Broad Institute Genomics Platform"/>
            <consortium name="The Broad Institute Genome Sequencing Center for Infectious Disease"/>
            <person name="Wu L."/>
            <person name="Ma J."/>
        </authorList>
    </citation>
    <scope>NUCLEOTIDE SEQUENCE [LARGE SCALE GENOMIC DNA]</scope>
    <source>
        <strain evidence="3">JCM 15592</strain>
    </source>
</reference>
<sequence length="396" mass="42544">MTEPLLIKTMGCRWRVDVSRVTEADADRLRVLWGRTSGWEPDPHEPPDFPRELTVTYPDLTDGLSDPLVIGRNIETASYTFSGLMTVRSLTAQAGRVTLLHSAALALPETGATVLLVAESGTGKTTAAKELGRHLGYLSDETAAIDADGIVIPHPKPLSVIPRPGEPKVEMAPDEVGLLPPSTVEPWVAATILLWRSDAPGPLDLTPVDLLTALSEVIPQSSSVPVHDEPLPTLANVLTAGAGTFRLRYVEITDAIGMILELLRGVAPGDHRPRDWERIAPSADRRTGPWSPSPAWTPPNADFDGPLERAPWRDALRDIETESIFVLNAHQPTKLLGLGATVWTLCESPQTPAQLLDEVIAQHGSHPQAADLVRQTIATLAAEGLLRAADPAAAPD</sequence>
<dbReference type="Proteomes" id="UP001499938">
    <property type="component" value="Unassembled WGS sequence"/>
</dbReference>
<organism evidence="2 3">
    <name type="scientific">Nostocoides veronense</name>
    <dbReference type="NCBI Taxonomy" id="330836"/>
    <lineage>
        <taxon>Bacteria</taxon>
        <taxon>Bacillati</taxon>
        <taxon>Actinomycetota</taxon>
        <taxon>Actinomycetes</taxon>
        <taxon>Micrococcales</taxon>
        <taxon>Intrasporangiaceae</taxon>
        <taxon>Nostocoides</taxon>
    </lineage>
</organism>
<dbReference type="SUPFAM" id="SSF53795">
    <property type="entry name" value="PEP carboxykinase-like"/>
    <property type="match status" value="1"/>
</dbReference>
<evidence type="ECO:0000313" key="2">
    <source>
        <dbReference type="EMBL" id="GAA1804760.1"/>
    </source>
</evidence>
<dbReference type="EMBL" id="BAAAPO010000046">
    <property type="protein sequence ID" value="GAA1804760.1"/>
    <property type="molecule type" value="Genomic_DNA"/>
</dbReference>